<proteinExistence type="predicted"/>
<name>A0A7J8SJW7_GOSDV</name>
<dbReference type="AlphaFoldDB" id="A0A7J8SJW7"/>
<accession>A0A7J8SJW7</accession>
<dbReference type="Proteomes" id="UP000593561">
    <property type="component" value="Unassembled WGS sequence"/>
</dbReference>
<sequence>MKDLLKRKDHLQWHWHAIMPDRVVDIMH</sequence>
<protein>
    <submittedName>
        <fullName evidence="1">Uncharacterized protein</fullName>
    </submittedName>
</protein>
<gene>
    <name evidence="1" type="ORF">Godav_003861</name>
</gene>
<organism evidence="1 2">
    <name type="scientific">Gossypium davidsonii</name>
    <name type="common">Davidson's cotton</name>
    <name type="synonym">Gossypium klotzschianum subsp. davidsonii</name>
    <dbReference type="NCBI Taxonomy" id="34287"/>
    <lineage>
        <taxon>Eukaryota</taxon>
        <taxon>Viridiplantae</taxon>
        <taxon>Streptophyta</taxon>
        <taxon>Embryophyta</taxon>
        <taxon>Tracheophyta</taxon>
        <taxon>Spermatophyta</taxon>
        <taxon>Magnoliopsida</taxon>
        <taxon>eudicotyledons</taxon>
        <taxon>Gunneridae</taxon>
        <taxon>Pentapetalae</taxon>
        <taxon>rosids</taxon>
        <taxon>malvids</taxon>
        <taxon>Malvales</taxon>
        <taxon>Malvaceae</taxon>
        <taxon>Malvoideae</taxon>
        <taxon>Gossypium</taxon>
    </lineage>
</organism>
<reference evidence="1 2" key="1">
    <citation type="journal article" date="2019" name="Genome Biol. Evol.">
        <title>Insights into the evolution of the New World diploid cottons (Gossypium, subgenus Houzingenia) based on genome sequencing.</title>
        <authorList>
            <person name="Grover C.E."/>
            <person name="Arick M.A. 2nd"/>
            <person name="Thrash A."/>
            <person name="Conover J.L."/>
            <person name="Sanders W.S."/>
            <person name="Peterson D.G."/>
            <person name="Frelichowski J.E."/>
            <person name="Scheffler J.A."/>
            <person name="Scheffler B.E."/>
            <person name="Wendel J.F."/>
        </authorList>
    </citation>
    <scope>NUCLEOTIDE SEQUENCE [LARGE SCALE GENOMIC DNA]</scope>
    <source>
        <strain evidence="1">27</strain>
        <tissue evidence="1">Leaf</tissue>
    </source>
</reference>
<dbReference type="EMBL" id="JABFAC010000010">
    <property type="protein sequence ID" value="MBA0626145.1"/>
    <property type="molecule type" value="Genomic_DNA"/>
</dbReference>
<evidence type="ECO:0000313" key="2">
    <source>
        <dbReference type="Proteomes" id="UP000593561"/>
    </source>
</evidence>
<evidence type="ECO:0000313" key="1">
    <source>
        <dbReference type="EMBL" id="MBA0626145.1"/>
    </source>
</evidence>
<keyword evidence="2" id="KW-1185">Reference proteome</keyword>
<comment type="caution">
    <text evidence="1">The sequence shown here is derived from an EMBL/GenBank/DDBJ whole genome shotgun (WGS) entry which is preliminary data.</text>
</comment>